<organism evidence="2 3">
    <name type="scientific">Penicillium cf. griseofulvum</name>
    <dbReference type="NCBI Taxonomy" id="2972120"/>
    <lineage>
        <taxon>Eukaryota</taxon>
        <taxon>Fungi</taxon>
        <taxon>Dikarya</taxon>
        <taxon>Ascomycota</taxon>
        <taxon>Pezizomycotina</taxon>
        <taxon>Eurotiomycetes</taxon>
        <taxon>Eurotiomycetidae</taxon>
        <taxon>Eurotiales</taxon>
        <taxon>Aspergillaceae</taxon>
        <taxon>Penicillium</taxon>
    </lineage>
</organism>
<dbReference type="Proteomes" id="UP001150879">
    <property type="component" value="Unassembled WGS sequence"/>
</dbReference>
<gene>
    <name evidence="2" type="ORF">N7472_005003</name>
</gene>
<evidence type="ECO:0000313" key="2">
    <source>
        <dbReference type="EMBL" id="KAJ5199799.1"/>
    </source>
</evidence>
<feature type="compositionally biased region" description="Basic and acidic residues" evidence="1">
    <location>
        <begin position="331"/>
        <end position="343"/>
    </location>
</feature>
<dbReference type="AlphaFoldDB" id="A0A9W9JMZ1"/>
<proteinExistence type="predicted"/>
<comment type="caution">
    <text evidence="2">The sequence shown here is derived from an EMBL/GenBank/DDBJ whole genome shotgun (WGS) entry which is preliminary data.</text>
</comment>
<dbReference type="OrthoDB" id="3751233at2759"/>
<feature type="compositionally biased region" description="Polar residues" evidence="1">
    <location>
        <begin position="282"/>
        <end position="291"/>
    </location>
</feature>
<evidence type="ECO:0000313" key="3">
    <source>
        <dbReference type="Proteomes" id="UP001150879"/>
    </source>
</evidence>
<accession>A0A9W9JMZ1</accession>
<reference evidence="2" key="1">
    <citation type="submission" date="2022-11" db="EMBL/GenBank/DDBJ databases">
        <authorList>
            <person name="Petersen C."/>
        </authorList>
    </citation>
    <scope>NUCLEOTIDE SEQUENCE</scope>
    <source>
        <strain evidence="2">IBT 16849</strain>
    </source>
</reference>
<name>A0A9W9JMZ1_9EURO</name>
<sequence>MRRKLLEPPEILTRTNWKSWKNDIEKHARKEGVWKYCDPSTPDQYHPELHEPEKPHVSTVRPEAKSIVDLGEDDFIELSSVVDLYWKQMHVYEKIQSGLDVIFQLIKYHVDDEYFNLIKHAETPLEQMVALSVKFNKSHLENLQPRWERIQQLASKTEVQELFELWNALFTDCDGYLSGHARNQDAFWKCVETAGYHSGNWLPLTSQNWIEIPDNVESKNYEGLDRPRSLAKQESIVSQHWIETPGHIDYRYGCGQPRPLAKQESIASLHYIETPDHAESNYADNSAQPSSPAKRGFIDSPNYVSDYEPTVSTEHASLSPQPGSRAGQSGQREENYGDHIDITAHMRQLVRQAGKGKPKCDGLDKW</sequence>
<dbReference type="EMBL" id="JAPQKP010000003">
    <property type="protein sequence ID" value="KAJ5199799.1"/>
    <property type="molecule type" value="Genomic_DNA"/>
</dbReference>
<protein>
    <submittedName>
        <fullName evidence="2">Uncharacterized protein</fullName>
    </submittedName>
</protein>
<reference evidence="2" key="2">
    <citation type="journal article" date="2023" name="IMA Fungus">
        <title>Comparative genomic study of the Penicillium genus elucidates a diverse pangenome and 15 lateral gene transfer events.</title>
        <authorList>
            <person name="Petersen C."/>
            <person name="Sorensen T."/>
            <person name="Nielsen M.R."/>
            <person name="Sondergaard T.E."/>
            <person name="Sorensen J.L."/>
            <person name="Fitzpatrick D.A."/>
            <person name="Frisvad J.C."/>
            <person name="Nielsen K.L."/>
        </authorList>
    </citation>
    <scope>NUCLEOTIDE SEQUENCE</scope>
    <source>
        <strain evidence="2">IBT 16849</strain>
    </source>
</reference>
<feature type="compositionally biased region" description="Polar residues" evidence="1">
    <location>
        <begin position="310"/>
        <end position="330"/>
    </location>
</feature>
<keyword evidence="3" id="KW-1185">Reference proteome</keyword>
<feature type="region of interest" description="Disordered" evidence="1">
    <location>
        <begin position="279"/>
        <end position="343"/>
    </location>
</feature>
<evidence type="ECO:0000256" key="1">
    <source>
        <dbReference type="SAM" id="MobiDB-lite"/>
    </source>
</evidence>